<dbReference type="Proteomes" id="UP000070422">
    <property type="component" value="Unassembled WGS sequence"/>
</dbReference>
<dbReference type="InterPro" id="IPR050137">
    <property type="entry name" value="PyrR_bifunctional"/>
</dbReference>
<dbReference type="InterPro" id="IPR000836">
    <property type="entry name" value="PRTase_dom"/>
</dbReference>
<dbReference type="EMBL" id="LSCQ01000028">
    <property type="protein sequence ID" value="KXB37272.1"/>
    <property type="molecule type" value="Genomic_DNA"/>
</dbReference>
<keyword evidence="5 7" id="KW-0328">Glycosyltransferase</keyword>
<dbReference type="Pfam" id="PF00156">
    <property type="entry name" value="Pribosyltran"/>
    <property type="match status" value="1"/>
</dbReference>
<keyword evidence="4 5" id="KW-0804">Transcription</keyword>
<dbReference type="RefSeq" id="WP_060936646.1">
    <property type="nucleotide sequence ID" value="NZ_JASOZP010000019.1"/>
</dbReference>
<dbReference type="CDD" id="cd06223">
    <property type="entry name" value="PRTases_typeI"/>
    <property type="match status" value="1"/>
</dbReference>
<dbReference type="PANTHER" id="PTHR11608:SF0">
    <property type="entry name" value="BIFUNCTIONAL PROTEIN PYRR"/>
    <property type="match status" value="1"/>
</dbReference>
<dbReference type="PANTHER" id="PTHR11608">
    <property type="entry name" value="BIFUNCTIONAL PROTEIN PYRR"/>
    <property type="match status" value="1"/>
</dbReference>
<evidence type="ECO:0000256" key="2">
    <source>
        <dbReference type="ARBA" id="ARBA00022472"/>
    </source>
</evidence>
<organism evidence="7 8">
    <name type="scientific">Aerococcus christensenii</name>
    <dbReference type="NCBI Taxonomy" id="87541"/>
    <lineage>
        <taxon>Bacteria</taxon>
        <taxon>Bacillati</taxon>
        <taxon>Bacillota</taxon>
        <taxon>Bacilli</taxon>
        <taxon>Lactobacillales</taxon>
        <taxon>Aerococcaceae</taxon>
        <taxon>Aerococcus</taxon>
    </lineage>
</organism>
<keyword evidence="5 7" id="KW-0808">Transferase</keyword>
<comment type="function">
    <text evidence="5">Regulates transcriptional attenuation of the pyrimidine nucleotide (pyr) operon by binding in a uridine-dependent manner to specific sites on pyr mRNA. This disrupts an antiterminator hairpin in the RNA and favors formation of a downstream transcription terminator, leading to a reduced expression of downstream genes.</text>
</comment>
<sequence>MKKRKEVLNEDEMRRAITRMTYEVLERNHGHENMAIVGIRTRGAVIAERIAQRIEELEGVKIPLGFLDVSGYRDDVTSLERKQTLHLNQLEFSVTGKHVFICDDVLMTGRTIRATMDALVDYGRPSKISLVTLIDRGHRELPIRADIVGKNIPTSREEAVQVRIKNCDPEDGVYII</sequence>
<reference evidence="7 8" key="1">
    <citation type="submission" date="2016-01" db="EMBL/GenBank/DDBJ databases">
        <authorList>
            <person name="Oliw E.H."/>
        </authorList>
    </citation>
    <scope>NUCLEOTIDE SEQUENCE [LARGE SCALE GENOMIC DNA]</scope>
    <source>
        <strain evidence="7 8">KA00635</strain>
    </source>
</reference>
<comment type="similarity">
    <text evidence="1 5">Belongs to the purine/pyrimidine phosphoribosyltransferase family. PyrR subfamily.</text>
</comment>
<proteinExistence type="inferred from homology"/>
<evidence type="ECO:0000256" key="4">
    <source>
        <dbReference type="ARBA" id="ARBA00023163"/>
    </source>
</evidence>
<dbReference type="InterPro" id="IPR029057">
    <property type="entry name" value="PRTase-like"/>
</dbReference>
<name>A0A133Y234_9LACT</name>
<keyword evidence="3 5" id="KW-0805">Transcription regulation</keyword>
<dbReference type="PATRIC" id="fig|87541.4.peg.627"/>
<dbReference type="GO" id="GO:0004845">
    <property type="term" value="F:uracil phosphoribosyltransferase activity"/>
    <property type="evidence" value="ECO:0007669"/>
    <property type="project" value="UniProtKB-UniRule"/>
</dbReference>
<evidence type="ECO:0000313" key="7">
    <source>
        <dbReference type="EMBL" id="KXB37272.1"/>
    </source>
</evidence>
<keyword evidence="5" id="KW-0694">RNA-binding</keyword>
<dbReference type="FunFam" id="3.40.50.2020:FF:000020">
    <property type="entry name" value="Bifunctional protein PyrR"/>
    <property type="match status" value="1"/>
</dbReference>
<dbReference type="Gene3D" id="3.40.50.2020">
    <property type="match status" value="1"/>
</dbReference>
<dbReference type="NCBIfam" id="NF003549">
    <property type="entry name" value="PRK05205.1-5"/>
    <property type="match status" value="1"/>
</dbReference>
<dbReference type="AlphaFoldDB" id="A0A133Y234"/>
<comment type="caution">
    <text evidence="7">The sequence shown here is derived from an EMBL/GenBank/DDBJ whole genome shotgun (WGS) entry which is preliminary data.</text>
</comment>
<evidence type="ECO:0000313" key="8">
    <source>
        <dbReference type="Proteomes" id="UP000070422"/>
    </source>
</evidence>
<evidence type="ECO:0000259" key="6">
    <source>
        <dbReference type="Pfam" id="PF00156"/>
    </source>
</evidence>
<feature type="short sequence motif" description="PRPP-binding" evidence="5">
    <location>
        <begin position="99"/>
        <end position="111"/>
    </location>
</feature>
<keyword evidence="2 5" id="KW-0806">Transcription termination</keyword>
<comment type="catalytic activity">
    <reaction evidence="5">
        <text>UMP + diphosphate = 5-phospho-alpha-D-ribose 1-diphosphate + uracil</text>
        <dbReference type="Rhea" id="RHEA:13017"/>
        <dbReference type="ChEBI" id="CHEBI:17568"/>
        <dbReference type="ChEBI" id="CHEBI:33019"/>
        <dbReference type="ChEBI" id="CHEBI:57865"/>
        <dbReference type="ChEBI" id="CHEBI:58017"/>
        <dbReference type="EC" id="2.4.2.9"/>
    </reaction>
</comment>
<dbReference type="NCBIfam" id="NF003548">
    <property type="entry name" value="PRK05205.1-4"/>
    <property type="match status" value="1"/>
</dbReference>
<comment type="function">
    <text evidence="5">Also displays a weak uracil phosphoribosyltransferase activity which is not physiologically significant.</text>
</comment>
<dbReference type="STRING" id="87541.AWM71_01795"/>
<dbReference type="OrthoDB" id="9802227at2"/>
<dbReference type="GO" id="GO:0006353">
    <property type="term" value="P:DNA-templated transcription termination"/>
    <property type="evidence" value="ECO:0007669"/>
    <property type="project" value="UniProtKB-UniRule"/>
</dbReference>
<protein>
    <recommendedName>
        <fullName evidence="5">Bifunctional protein PyrR</fullName>
    </recommendedName>
    <domain>
        <recommendedName>
            <fullName evidence="5">Pyrimidine operon regulatory protein</fullName>
        </recommendedName>
    </domain>
    <domain>
        <recommendedName>
            <fullName evidence="5">Uracil phosphoribosyltransferase</fullName>
            <shortName evidence="5">UPRTase</shortName>
            <ecNumber evidence="5">2.4.2.9</ecNumber>
        </recommendedName>
    </domain>
</protein>
<dbReference type="SUPFAM" id="SSF53271">
    <property type="entry name" value="PRTase-like"/>
    <property type="match status" value="1"/>
</dbReference>
<gene>
    <name evidence="5" type="primary">pyrR</name>
    <name evidence="7" type="ORF">HMPREF3187_00627</name>
</gene>
<feature type="domain" description="Phosphoribosyltransferase" evidence="6">
    <location>
        <begin position="5"/>
        <end position="162"/>
    </location>
</feature>
<dbReference type="GO" id="GO:0003723">
    <property type="term" value="F:RNA binding"/>
    <property type="evidence" value="ECO:0007669"/>
    <property type="project" value="UniProtKB-UniRule"/>
</dbReference>
<evidence type="ECO:0000256" key="3">
    <source>
        <dbReference type="ARBA" id="ARBA00023015"/>
    </source>
</evidence>
<accession>A0A133Y234</accession>
<dbReference type="HAMAP" id="MF_01219">
    <property type="entry name" value="PyrR"/>
    <property type="match status" value="1"/>
</dbReference>
<comment type="subunit">
    <text evidence="5">Homodimer and homohexamer; in equilibrium.</text>
</comment>
<dbReference type="EC" id="2.4.2.9" evidence="5"/>
<evidence type="ECO:0000256" key="1">
    <source>
        <dbReference type="ARBA" id="ARBA00005565"/>
    </source>
</evidence>
<dbReference type="InterPro" id="IPR023050">
    <property type="entry name" value="PyrR"/>
</dbReference>
<evidence type="ECO:0000256" key="5">
    <source>
        <dbReference type="HAMAP-Rule" id="MF_01219"/>
    </source>
</evidence>